<dbReference type="PANTHER" id="PTHR32194">
    <property type="entry name" value="METALLOPROTEASE TLDD"/>
    <property type="match status" value="1"/>
</dbReference>
<dbReference type="OMA" id="TFIYGYC"/>
<dbReference type="InterPro" id="IPR029055">
    <property type="entry name" value="Ntn_hydrolases_N"/>
</dbReference>
<keyword evidence="2 8" id="KW-0963">Cytoplasm</keyword>
<keyword evidence="10" id="KW-1185">Reference proteome</keyword>
<dbReference type="GO" id="GO:0005634">
    <property type="term" value="C:nucleus"/>
    <property type="evidence" value="ECO:0007669"/>
    <property type="project" value="UniProtKB-SubCell"/>
</dbReference>
<comment type="subunit">
    <text evidence="8">Component of the proteasome complex.</text>
</comment>
<dbReference type="GO" id="GO:0005737">
    <property type="term" value="C:cytoplasm"/>
    <property type="evidence" value="ECO:0007669"/>
    <property type="project" value="UniProtKB-SubCell"/>
</dbReference>
<keyword evidence="4" id="KW-0888">Threonine protease</keyword>
<gene>
    <name evidence="9" type="ORF">KFE25_011720</name>
</gene>
<sequence>MFGMANDFTHREIMDPMSVMHTARQLGSASICDVDLSQPVSLGTSIMAVEFDGGVVCGADSRTSTGSYIANRVSDKITALDEQIYTMRSGSAADTQAVSDYVRYYLDMHRNQTQKPTAVKTAAKLVSMLLYENKSMLMGEMIVAGWDAHNGGQVYKCAMGGSLIRRPYSTGGSGSIFIAAHCEHTFRPGMTRQQAIDFVDNALRLAMASDGSSGGSVRKVVIDASGVERTYTGGVF</sequence>
<dbReference type="Pfam" id="PF00227">
    <property type="entry name" value="Proteasome"/>
    <property type="match status" value="1"/>
</dbReference>
<evidence type="ECO:0000256" key="7">
    <source>
        <dbReference type="PIRSR" id="PIRSR600243-1"/>
    </source>
</evidence>
<keyword evidence="3" id="KW-0645">Protease</keyword>
<accession>A0A8J5X5D2</accession>
<keyword evidence="8" id="KW-0539">Nucleus</keyword>
<keyword evidence="6 8" id="KW-0647">Proteasome</keyword>
<protein>
    <recommendedName>
        <fullName evidence="8">Proteasome subunit beta</fullName>
    </recommendedName>
</protein>
<dbReference type="InterPro" id="IPR016050">
    <property type="entry name" value="Proteasome_bsu_CS"/>
</dbReference>
<dbReference type="SUPFAM" id="SSF56235">
    <property type="entry name" value="N-terminal nucleophile aminohydrolases (Ntn hydrolases)"/>
    <property type="match status" value="1"/>
</dbReference>
<reference evidence="9" key="1">
    <citation type="submission" date="2021-05" db="EMBL/GenBank/DDBJ databases">
        <title>The genome of the haptophyte Pavlova lutheri (Diacronema luteri, Pavlovales) - a model for lipid biosynthesis in eukaryotic algae.</title>
        <authorList>
            <person name="Hulatt C.J."/>
            <person name="Posewitz M.C."/>
        </authorList>
    </citation>
    <scope>NUCLEOTIDE SEQUENCE</scope>
    <source>
        <strain evidence="9">NIVA-4/92</strain>
    </source>
</reference>
<dbReference type="GO" id="GO:0051603">
    <property type="term" value="P:proteolysis involved in protein catabolic process"/>
    <property type="evidence" value="ECO:0007669"/>
    <property type="project" value="InterPro"/>
</dbReference>
<dbReference type="AlphaFoldDB" id="A0A8J5X5D2"/>
<dbReference type="PRINTS" id="PR00141">
    <property type="entry name" value="PROTEASOME"/>
</dbReference>
<comment type="subcellular location">
    <subcellularLocation>
        <location evidence="8">Cytoplasm</location>
    </subcellularLocation>
    <subcellularLocation>
        <location evidence="8">Nucleus</location>
    </subcellularLocation>
</comment>
<dbReference type="InterPro" id="IPR023333">
    <property type="entry name" value="Proteasome_suB-type"/>
</dbReference>
<dbReference type="Gene3D" id="3.60.20.10">
    <property type="entry name" value="Glutamine Phosphoribosylpyrophosphate, subunit 1, domain 1"/>
    <property type="match status" value="1"/>
</dbReference>
<evidence type="ECO:0000256" key="8">
    <source>
        <dbReference type="RuleBase" id="RU004203"/>
    </source>
</evidence>
<dbReference type="InterPro" id="IPR001353">
    <property type="entry name" value="Proteasome_sua/b"/>
</dbReference>
<dbReference type="PANTHER" id="PTHR32194:SF0">
    <property type="entry name" value="ATP-DEPENDENT PROTEASE SUBUNIT HSLV"/>
    <property type="match status" value="1"/>
</dbReference>
<keyword evidence="5" id="KW-0378">Hydrolase</keyword>
<dbReference type="CDD" id="cd03762">
    <property type="entry name" value="proteasome_beta_type_6"/>
    <property type="match status" value="1"/>
</dbReference>
<evidence type="ECO:0000256" key="1">
    <source>
        <dbReference type="ARBA" id="ARBA00001198"/>
    </source>
</evidence>
<dbReference type="GO" id="GO:0019774">
    <property type="term" value="C:proteasome core complex, beta-subunit complex"/>
    <property type="evidence" value="ECO:0007669"/>
    <property type="project" value="UniProtKB-ARBA"/>
</dbReference>
<evidence type="ECO:0000256" key="3">
    <source>
        <dbReference type="ARBA" id="ARBA00022670"/>
    </source>
</evidence>
<comment type="function">
    <text evidence="8">Component of the proteasome, a multicatalytic proteinase complex which is characterized by its ability to cleave peptides with Arg, Phe, Tyr, Leu, and Glu adjacent to the leaving group at neutral or slightly basic pH. The proteasome has an ATP-dependent proteolytic activity.</text>
</comment>
<dbReference type="EMBL" id="JAGTXO010000056">
    <property type="protein sequence ID" value="KAG8458189.1"/>
    <property type="molecule type" value="Genomic_DNA"/>
</dbReference>
<dbReference type="Proteomes" id="UP000751190">
    <property type="component" value="Unassembled WGS sequence"/>
</dbReference>
<evidence type="ECO:0000313" key="9">
    <source>
        <dbReference type="EMBL" id="KAG8458189.1"/>
    </source>
</evidence>
<evidence type="ECO:0000256" key="5">
    <source>
        <dbReference type="ARBA" id="ARBA00022801"/>
    </source>
</evidence>
<organism evidence="9 10">
    <name type="scientific">Diacronema lutheri</name>
    <name type="common">Unicellular marine alga</name>
    <name type="synonym">Monochrysis lutheri</name>
    <dbReference type="NCBI Taxonomy" id="2081491"/>
    <lineage>
        <taxon>Eukaryota</taxon>
        <taxon>Haptista</taxon>
        <taxon>Haptophyta</taxon>
        <taxon>Pavlovophyceae</taxon>
        <taxon>Pavlovales</taxon>
        <taxon>Pavlovaceae</taxon>
        <taxon>Diacronema</taxon>
    </lineage>
</organism>
<dbReference type="InterPro" id="IPR000243">
    <property type="entry name" value="Pept_T1A_subB"/>
</dbReference>
<evidence type="ECO:0000256" key="2">
    <source>
        <dbReference type="ARBA" id="ARBA00022490"/>
    </source>
</evidence>
<evidence type="ECO:0000256" key="4">
    <source>
        <dbReference type="ARBA" id="ARBA00022698"/>
    </source>
</evidence>
<evidence type="ECO:0000256" key="6">
    <source>
        <dbReference type="ARBA" id="ARBA00022942"/>
    </source>
</evidence>
<proteinExistence type="inferred from homology"/>
<dbReference type="PROSITE" id="PS00854">
    <property type="entry name" value="PROTEASOME_BETA_1"/>
    <property type="match status" value="1"/>
</dbReference>
<dbReference type="OrthoDB" id="7854943at2759"/>
<comment type="similarity">
    <text evidence="8">Belongs to the peptidase T1B family.</text>
</comment>
<dbReference type="GO" id="GO:0004298">
    <property type="term" value="F:threonine-type endopeptidase activity"/>
    <property type="evidence" value="ECO:0007669"/>
    <property type="project" value="UniProtKB-KW"/>
</dbReference>
<dbReference type="PROSITE" id="PS51476">
    <property type="entry name" value="PROTEASOME_BETA_2"/>
    <property type="match status" value="1"/>
</dbReference>
<comment type="catalytic activity">
    <reaction evidence="1">
        <text>Cleavage of peptide bonds with very broad specificity.</text>
        <dbReference type="EC" id="3.4.25.1"/>
    </reaction>
</comment>
<feature type="active site" description="Nucleophile" evidence="7">
    <location>
        <position position="44"/>
    </location>
</feature>
<comment type="caution">
    <text evidence="9">The sequence shown here is derived from an EMBL/GenBank/DDBJ whole genome shotgun (WGS) entry which is preliminary data.</text>
</comment>
<name>A0A8J5X5D2_DIALT</name>
<evidence type="ECO:0000313" key="10">
    <source>
        <dbReference type="Proteomes" id="UP000751190"/>
    </source>
</evidence>